<dbReference type="EMBL" id="FRAM01000003">
    <property type="protein sequence ID" value="SHK57065.1"/>
    <property type="molecule type" value="Genomic_DNA"/>
</dbReference>
<proteinExistence type="predicted"/>
<accession>A0A1M6TJA5</accession>
<feature type="transmembrane region" description="Helical" evidence="1">
    <location>
        <begin position="337"/>
        <end position="357"/>
    </location>
</feature>
<reference evidence="4" key="1">
    <citation type="submission" date="2016-11" db="EMBL/GenBank/DDBJ databases">
        <authorList>
            <person name="Varghese N."/>
            <person name="Submissions S."/>
        </authorList>
    </citation>
    <scope>NUCLEOTIDE SEQUENCE [LARGE SCALE GENOMIC DNA]</scope>
    <source>
        <strain evidence="4">DSM 18016</strain>
    </source>
</reference>
<keyword evidence="1" id="KW-1133">Transmembrane helix</keyword>
<dbReference type="Pfam" id="PF19904">
    <property type="entry name" value="DUF6377"/>
    <property type="match status" value="1"/>
</dbReference>
<keyword evidence="4" id="KW-1185">Reference proteome</keyword>
<evidence type="ECO:0000313" key="4">
    <source>
        <dbReference type="Proteomes" id="UP000184498"/>
    </source>
</evidence>
<evidence type="ECO:0000256" key="1">
    <source>
        <dbReference type="SAM" id="Phobius"/>
    </source>
</evidence>
<evidence type="ECO:0000259" key="2">
    <source>
        <dbReference type="Pfam" id="PF19904"/>
    </source>
</evidence>
<organism evidence="3 4">
    <name type="scientific">Epilithonimonas mollis</name>
    <dbReference type="NCBI Taxonomy" id="216903"/>
    <lineage>
        <taxon>Bacteria</taxon>
        <taxon>Pseudomonadati</taxon>
        <taxon>Bacteroidota</taxon>
        <taxon>Flavobacteriia</taxon>
        <taxon>Flavobacteriales</taxon>
        <taxon>Weeksellaceae</taxon>
        <taxon>Chryseobacterium group</taxon>
        <taxon>Epilithonimonas</taxon>
    </lineage>
</organism>
<keyword evidence="1" id="KW-0812">Transmembrane</keyword>
<gene>
    <name evidence="3" type="ORF">SAMN05444371_2918</name>
</gene>
<feature type="domain" description="DUF6377" evidence="2">
    <location>
        <begin position="263"/>
        <end position="502"/>
    </location>
</feature>
<dbReference type="STRING" id="216903.SAMN05444371_2918"/>
<dbReference type="AlphaFoldDB" id="A0A1M6TJA5"/>
<evidence type="ECO:0000313" key="3">
    <source>
        <dbReference type="EMBL" id="SHK57065.1"/>
    </source>
</evidence>
<protein>
    <recommendedName>
        <fullName evidence="2">DUF6377 domain-containing protein</fullName>
    </recommendedName>
</protein>
<dbReference type="Proteomes" id="UP000184498">
    <property type="component" value="Unassembled WGS sequence"/>
</dbReference>
<dbReference type="InterPro" id="IPR045957">
    <property type="entry name" value="DUF6377"/>
</dbReference>
<keyword evidence="1" id="KW-0472">Membrane</keyword>
<sequence>MIFRNAISSFVLCIVLALCISCHDTPKISDAGLEIKNLDSLIIVKSVFRQQREMLIVGLKAKLKNAGSDVKQRYGINGDIADNYFGYQSDSAINYLQKNLMLADSTHNKNWRYETLIKKSNLLNSIGLFTESKIILDSIGKDVPQPLLFSYDSTAESLYTNLYEYSKSNKMFANAHKIKLMEYYHKGLASSKDPVFRYLFQYNINKMNNKWKEAISDIDKFIISVPPKTRLKAIGYYCKAFAEGEIGNTNNQKKYLALSSIEDIESATTENRSLQELAFLLYKEGDYNTAYRFLESAIEDANFYNARFRTFQISQVQPIIEKAYMLQVNNTNRKLQFSVWTISIMLIILAMVTYLVIRQLKIIVKSRKEVRAANRDLNILNLKLDEANHIKEEYIGFFINQCSIYLEKFDRYKLLISRRLSTGQLDKLSEMVNNKKNTDMDLNELYQNFDRAFLRIYPNFVEEVNKLLKPNEQYDIKFGSLHTELRIFALIRLGINDSVQISDFLRYSLRTIYNYRSKVKAKSVIENDDFEARIMQIDSISSH</sequence>
<name>A0A1M6TJA5_9FLAO</name>